<dbReference type="InterPro" id="IPR018114">
    <property type="entry name" value="TRYPSIN_HIS"/>
</dbReference>
<reference evidence="1 2" key="1">
    <citation type="submission" date="2014-12" db="EMBL/GenBank/DDBJ databases">
        <title>Genome assembly of Enhygromyxa salina DSM 15201.</title>
        <authorList>
            <person name="Sharma G."/>
            <person name="Subramanian S."/>
        </authorList>
    </citation>
    <scope>NUCLEOTIDE SEQUENCE [LARGE SCALE GENOMIC DNA]</scope>
    <source>
        <strain evidence="1 2">DSM 15201</strain>
    </source>
</reference>
<dbReference type="SUPFAM" id="SSF50494">
    <property type="entry name" value="Trypsin-like serine proteases"/>
    <property type="match status" value="1"/>
</dbReference>
<sequence length="209" mass="22231">MLTAAHCIIGDNVNLDRIYFVFGRTIDSEFAKPKSPGEKIAVPSAHWAQATCVTAGDLAPGEVPPDWVVLQLAEYVAIPPLALAATAPTLNSKVEMFAYPLGLPLKQISVKLTDLEGEAEWDSASGNSGAALLDAESAIIGVVRGNNQAAASTFGDCTEPARCQPDKCAGQPYTPVSVFSNWATFGVTQRLRYKLSPNVKPCSKNNTHE</sequence>
<dbReference type="GO" id="GO:0004252">
    <property type="term" value="F:serine-type endopeptidase activity"/>
    <property type="evidence" value="ECO:0007669"/>
    <property type="project" value="InterPro"/>
</dbReference>
<gene>
    <name evidence="1" type="ORF">DB30_02043</name>
</gene>
<dbReference type="InterPro" id="IPR043504">
    <property type="entry name" value="Peptidase_S1_PA_chymotrypsin"/>
</dbReference>
<evidence type="ECO:0000313" key="2">
    <source>
        <dbReference type="Proteomes" id="UP000031599"/>
    </source>
</evidence>
<evidence type="ECO:0000313" key="1">
    <source>
        <dbReference type="EMBL" id="KIG12098.1"/>
    </source>
</evidence>
<name>A0A0C1ZMB7_9BACT</name>
<protein>
    <recommendedName>
        <fullName evidence="3">Trypsin</fullName>
    </recommendedName>
</protein>
<dbReference type="Gene3D" id="2.40.10.10">
    <property type="entry name" value="Trypsin-like serine proteases"/>
    <property type="match status" value="2"/>
</dbReference>
<accession>A0A0C1ZMB7</accession>
<organism evidence="1 2">
    <name type="scientific">Enhygromyxa salina</name>
    <dbReference type="NCBI Taxonomy" id="215803"/>
    <lineage>
        <taxon>Bacteria</taxon>
        <taxon>Pseudomonadati</taxon>
        <taxon>Myxococcota</taxon>
        <taxon>Polyangia</taxon>
        <taxon>Nannocystales</taxon>
        <taxon>Nannocystaceae</taxon>
        <taxon>Enhygromyxa</taxon>
    </lineage>
</organism>
<comment type="caution">
    <text evidence="1">The sequence shown here is derived from an EMBL/GenBank/DDBJ whole genome shotgun (WGS) entry which is preliminary data.</text>
</comment>
<dbReference type="AlphaFoldDB" id="A0A0C1ZMB7"/>
<dbReference type="InterPro" id="IPR009003">
    <property type="entry name" value="Peptidase_S1_PA"/>
</dbReference>
<dbReference type="PROSITE" id="PS00134">
    <property type="entry name" value="TRYPSIN_HIS"/>
    <property type="match status" value="1"/>
</dbReference>
<dbReference type="Proteomes" id="UP000031599">
    <property type="component" value="Unassembled WGS sequence"/>
</dbReference>
<evidence type="ECO:0008006" key="3">
    <source>
        <dbReference type="Google" id="ProtNLM"/>
    </source>
</evidence>
<dbReference type="EMBL" id="JMCC02000151">
    <property type="protein sequence ID" value="KIG12098.1"/>
    <property type="molecule type" value="Genomic_DNA"/>
</dbReference>
<proteinExistence type="predicted"/>
<dbReference type="GO" id="GO:0006508">
    <property type="term" value="P:proteolysis"/>
    <property type="evidence" value="ECO:0007669"/>
    <property type="project" value="InterPro"/>
</dbReference>